<dbReference type="PANTHER" id="PTHR23501:SF198">
    <property type="entry name" value="AZOLE RESISTANCE PROTEIN 1-RELATED"/>
    <property type="match status" value="1"/>
</dbReference>
<organism evidence="7 8">
    <name type="scientific">Penicillium daleae</name>
    <dbReference type="NCBI Taxonomy" id="63821"/>
    <lineage>
        <taxon>Eukaryota</taxon>
        <taxon>Fungi</taxon>
        <taxon>Dikarya</taxon>
        <taxon>Ascomycota</taxon>
        <taxon>Pezizomycotina</taxon>
        <taxon>Eurotiomycetes</taxon>
        <taxon>Eurotiomycetidae</taxon>
        <taxon>Eurotiales</taxon>
        <taxon>Aspergillaceae</taxon>
        <taxon>Penicillium</taxon>
    </lineage>
</organism>
<dbReference type="AlphaFoldDB" id="A0AAD6BZF1"/>
<dbReference type="PANTHER" id="PTHR23501">
    <property type="entry name" value="MAJOR FACILITATOR SUPERFAMILY"/>
    <property type="match status" value="1"/>
</dbReference>
<comment type="subcellular location">
    <subcellularLocation>
        <location evidence="1">Membrane</location>
        <topology evidence="1">Multi-pass membrane protein</topology>
    </subcellularLocation>
</comment>
<comment type="caution">
    <text evidence="7">The sequence shown here is derived from an EMBL/GenBank/DDBJ whole genome shotgun (WGS) entry which is preliminary data.</text>
</comment>
<dbReference type="Proteomes" id="UP001213681">
    <property type="component" value="Unassembled WGS sequence"/>
</dbReference>
<gene>
    <name evidence="7" type="ORF">N7458_010831</name>
</gene>
<evidence type="ECO:0000256" key="3">
    <source>
        <dbReference type="ARBA" id="ARBA00022989"/>
    </source>
</evidence>
<evidence type="ECO:0000256" key="1">
    <source>
        <dbReference type="ARBA" id="ARBA00004141"/>
    </source>
</evidence>
<sequence length="111" mass="11868">MFFQTLGGALFIAVAQSVFQNRLIGGIVEFAPDVNPKAIVGAGATETRDILSQLGQLNQLENVIKAYMSGLRNTFRVSLALAVVAFVATLFLEWKSVKKGGNKDEAAVPVV</sequence>
<evidence type="ECO:0000313" key="7">
    <source>
        <dbReference type="EMBL" id="KAJ5439833.1"/>
    </source>
</evidence>
<keyword evidence="4 5" id="KW-0472">Membrane</keyword>
<evidence type="ECO:0000256" key="4">
    <source>
        <dbReference type="ARBA" id="ARBA00023136"/>
    </source>
</evidence>
<reference evidence="7" key="1">
    <citation type="submission" date="2022-12" db="EMBL/GenBank/DDBJ databases">
        <authorList>
            <person name="Petersen C."/>
        </authorList>
    </citation>
    <scope>NUCLEOTIDE SEQUENCE</scope>
    <source>
        <strain evidence="7">IBT 16125</strain>
    </source>
</reference>
<keyword evidence="2 5" id="KW-0812">Transmembrane</keyword>
<dbReference type="GeneID" id="81604456"/>
<proteinExistence type="predicted"/>
<reference evidence="7" key="2">
    <citation type="journal article" date="2023" name="IMA Fungus">
        <title>Comparative genomic study of the Penicillium genus elucidates a diverse pangenome and 15 lateral gene transfer events.</title>
        <authorList>
            <person name="Petersen C."/>
            <person name="Sorensen T."/>
            <person name="Nielsen M.R."/>
            <person name="Sondergaard T.E."/>
            <person name="Sorensen J.L."/>
            <person name="Fitzpatrick D.A."/>
            <person name="Frisvad J.C."/>
            <person name="Nielsen K.L."/>
        </authorList>
    </citation>
    <scope>NUCLEOTIDE SEQUENCE</scope>
    <source>
        <strain evidence="7">IBT 16125</strain>
    </source>
</reference>
<dbReference type="GO" id="GO:0022857">
    <property type="term" value="F:transmembrane transporter activity"/>
    <property type="evidence" value="ECO:0007669"/>
    <property type="project" value="TreeGrafter"/>
</dbReference>
<protein>
    <submittedName>
        <fullName evidence="7">Efflux pump roqT</fullName>
    </submittedName>
</protein>
<keyword evidence="6" id="KW-0732">Signal</keyword>
<feature type="transmembrane region" description="Helical" evidence="5">
    <location>
        <begin position="75"/>
        <end position="94"/>
    </location>
</feature>
<dbReference type="GO" id="GO:0005886">
    <property type="term" value="C:plasma membrane"/>
    <property type="evidence" value="ECO:0007669"/>
    <property type="project" value="TreeGrafter"/>
</dbReference>
<feature type="chain" id="PRO_5042150261" evidence="6">
    <location>
        <begin position="18"/>
        <end position="111"/>
    </location>
</feature>
<evidence type="ECO:0000313" key="8">
    <source>
        <dbReference type="Proteomes" id="UP001213681"/>
    </source>
</evidence>
<evidence type="ECO:0000256" key="6">
    <source>
        <dbReference type="SAM" id="SignalP"/>
    </source>
</evidence>
<dbReference type="EMBL" id="JAPVEA010000008">
    <property type="protein sequence ID" value="KAJ5439833.1"/>
    <property type="molecule type" value="Genomic_DNA"/>
</dbReference>
<dbReference type="RefSeq" id="XP_056763062.1">
    <property type="nucleotide sequence ID" value="XM_056914213.1"/>
</dbReference>
<keyword evidence="3 5" id="KW-1133">Transmembrane helix</keyword>
<evidence type="ECO:0000256" key="5">
    <source>
        <dbReference type="SAM" id="Phobius"/>
    </source>
</evidence>
<keyword evidence="8" id="KW-1185">Reference proteome</keyword>
<name>A0AAD6BZF1_9EURO</name>
<feature type="signal peptide" evidence="6">
    <location>
        <begin position="1"/>
        <end position="17"/>
    </location>
</feature>
<accession>A0AAD6BZF1</accession>
<evidence type="ECO:0000256" key="2">
    <source>
        <dbReference type="ARBA" id="ARBA00022692"/>
    </source>
</evidence>